<sequence>MAIGKLKAFHPPAFLDDFEKDGLKKWDETVEGWIDAEIGGEPGGIPRTSLTQFFNPKVTEYELNQTPVPITWVGFPLKLRMSKVTDDARWAAAEDPRKQAAPGGGNDREMMDEYCEWSTKKEDNGDVSIVSFTCEGPEYWTTLAEYYPIKSTKAPDQGSDKILEIYKSLNPDFADKIQADDLVDEDGKYNTHNKWNESTATGTIAHLIQRNNALSAEVDIGAQATILRKDLAHGKLITNVIELCGNGSAYGSAKRNSDPTIGGEINTLARLGVGISIADPIALYFHATDFASFRLDPTGLRRGDVQDMIPVPEGVFAYPRGDITKGYGLHIKVKVPNGMKATKVDRDLNVSDLFDLNNGGQYVRYGSQFADYIFMAVSGIVSASPPVEPKMQGSLTYTEPFVPQPFPTDVKSIAREAKLDEQLKKRAAAEKAPEIEFSYMTLAAPLKPPSRIKITKRTE</sequence>
<organism evidence="1 2">
    <name type="scientific">Neophaeococcomyces mojaviensis</name>
    <dbReference type="NCBI Taxonomy" id="3383035"/>
    <lineage>
        <taxon>Eukaryota</taxon>
        <taxon>Fungi</taxon>
        <taxon>Dikarya</taxon>
        <taxon>Ascomycota</taxon>
        <taxon>Pezizomycotina</taxon>
        <taxon>Eurotiomycetes</taxon>
        <taxon>Chaetothyriomycetidae</taxon>
        <taxon>Chaetothyriales</taxon>
        <taxon>Chaetothyriales incertae sedis</taxon>
        <taxon>Neophaeococcomyces</taxon>
    </lineage>
</organism>
<reference evidence="1" key="1">
    <citation type="submission" date="2022-10" db="EMBL/GenBank/DDBJ databases">
        <title>Culturing micro-colonial fungi from biological soil crusts in the Mojave desert and describing Neophaeococcomyces mojavensis, and introducing the new genera and species Taxawa tesnikishii.</title>
        <authorList>
            <person name="Kurbessoian T."/>
            <person name="Stajich J.E."/>
        </authorList>
    </citation>
    <scope>NUCLEOTIDE SEQUENCE</scope>
    <source>
        <strain evidence="1">JES_112</strain>
    </source>
</reference>
<proteinExistence type="predicted"/>
<accession>A0ACC3A0M9</accession>
<gene>
    <name evidence="1" type="ORF">H2198_007192</name>
</gene>
<evidence type="ECO:0000313" key="2">
    <source>
        <dbReference type="Proteomes" id="UP001172386"/>
    </source>
</evidence>
<dbReference type="EMBL" id="JAPDRQ010000146">
    <property type="protein sequence ID" value="KAJ9653641.1"/>
    <property type="molecule type" value="Genomic_DNA"/>
</dbReference>
<evidence type="ECO:0000313" key="1">
    <source>
        <dbReference type="EMBL" id="KAJ9653641.1"/>
    </source>
</evidence>
<name>A0ACC3A0M9_9EURO</name>
<protein>
    <submittedName>
        <fullName evidence="1">Uncharacterized protein</fullName>
    </submittedName>
</protein>
<dbReference type="Proteomes" id="UP001172386">
    <property type="component" value="Unassembled WGS sequence"/>
</dbReference>
<comment type="caution">
    <text evidence="1">The sequence shown here is derived from an EMBL/GenBank/DDBJ whole genome shotgun (WGS) entry which is preliminary data.</text>
</comment>
<keyword evidence="2" id="KW-1185">Reference proteome</keyword>